<dbReference type="STRING" id="619300.G3ANM2"/>
<reference evidence="10 11" key="1">
    <citation type="journal article" date="2011" name="Proc. Natl. Acad. Sci. U.S.A.">
        <title>Comparative genomics of xylose-fermenting fungi for enhanced biofuel production.</title>
        <authorList>
            <person name="Wohlbach D.J."/>
            <person name="Kuo A."/>
            <person name="Sato T.K."/>
            <person name="Potts K.M."/>
            <person name="Salamov A.A."/>
            <person name="LaButti K.M."/>
            <person name="Sun H."/>
            <person name="Clum A."/>
            <person name="Pangilinan J.L."/>
            <person name="Lindquist E.A."/>
            <person name="Lucas S."/>
            <person name="Lapidus A."/>
            <person name="Jin M."/>
            <person name="Gunawan C."/>
            <person name="Balan V."/>
            <person name="Dale B.E."/>
            <person name="Jeffries T.W."/>
            <person name="Zinkel R."/>
            <person name="Barry K.W."/>
            <person name="Grigoriev I.V."/>
            <person name="Gasch A.P."/>
        </authorList>
    </citation>
    <scope>NUCLEOTIDE SEQUENCE [LARGE SCALE GENOMIC DNA]</scope>
    <source>
        <strain evidence="11">NRRL Y-27907 / 11-Y1</strain>
    </source>
</reference>
<dbReference type="Pfam" id="PF00443">
    <property type="entry name" value="UCH"/>
    <property type="match status" value="1"/>
</dbReference>
<dbReference type="OMA" id="PQFRRNS"/>
<feature type="domain" description="USP" evidence="9">
    <location>
        <begin position="119"/>
        <end position="610"/>
    </location>
</feature>
<dbReference type="OrthoDB" id="6287070at2759"/>
<dbReference type="GO" id="GO:0006508">
    <property type="term" value="P:proteolysis"/>
    <property type="evidence" value="ECO:0007669"/>
    <property type="project" value="UniProtKB-KW"/>
</dbReference>
<feature type="region of interest" description="Disordered" evidence="8">
    <location>
        <begin position="790"/>
        <end position="813"/>
    </location>
</feature>
<feature type="compositionally biased region" description="Basic and acidic residues" evidence="8">
    <location>
        <begin position="312"/>
        <end position="331"/>
    </location>
</feature>
<keyword evidence="11" id="KW-1185">Reference proteome</keyword>
<dbReference type="InterPro" id="IPR028889">
    <property type="entry name" value="USP"/>
</dbReference>
<dbReference type="InParanoid" id="G3ANM2"/>
<accession>G3ANM2</accession>
<dbReference type="Proteomes" id="UP000000709">
    <property type="component" value="Unassembled WGS sequence"/>
</dbReference>
<dbReference type="EMBL" id="GL996502">
    <property type="protein sequence ID" value="EGW32551.1"/>
    <property type="molecule type" value="Genomic_DNA"/>
</dbReference>
<dbReference type="SUPFAM" id="SSF54001">
    <property type="entry name" value="Cysteine proteinases"/>
    <property type="match status" value="1"/>
</dbReference>
<comment type="catalytic activity">
    <reaction evidence="1">
        <text>Thiol-dependent hydrolysis of ester, thioester, amide, peptide and isopeptide bonds formed by the C-terminal Gly of ubiquitin (a 76-residue protein attached to proteins as an intracellular targeting signal).</text>
        <dbReference type="EC" id="3.4.19.12"/>
    </reaction>
</comment>
<evidence type="ECO:0000256" key="6">
    <source>
        <dbReference type="ARBA" id="ARBA00022801"/>
    </source>
</evidence>
<dbReference type="RefSeq" id="XP_007375827.1">
    <property type="nucleotide sequence ID" value="XM_007375765.1"/>
</dbReference>
<protein>
    <recommendedName>
        <fullName evidence="3">ubiquitinyl hydrolase 1</fullName>
        <ecNumber evidence="3">3.4.19.12</ecNumber>
    </recommendedName>
</protein>
<evidence type="ECO:0000313" key="11">
    <source>
        <dbReference type="Proteomes" id="UP000000709"/>
    </source>
</evidence>
<dbReference type="eggNOG" id="ENOG502QWTH">
    <property type="taxonomic scope" value="Eukaryota"/>
</dbReference>
<dbReference type="InterPro" id="IPR050164">
    <property type="entry name" value="Peptidase_C19"/>
</dbReference>
<keyword evidence="6" id="KW-0378">Hydrolase</keyword>
<dbReference type="GO" id="GO:0004843">
    <property type="term" value="F:cysteine-type deubiquitinase activity"/>
    <property type="evidence" value="ECO:0007669"/>
    <property type="project" value="UniProtKB-EC"/>
</dbReference>
<name>G3ANM2_SPAPN</name>
<feature type="compositionally biased region" description="Basic residues" evidence="8">
    <location>
        <begin position="802"/>
        <end position="813"/>
    </location>
</feature>
<feature type="region of interest" description="Disordered" evidence="8">
    <location>
        <begin position="251"/>
        <end position="339"/>
    </location>
</feature>
<dbReference type="EC" id="3.4.19.12" evidence="3"/>
<feature type="compositionally biased region" description="Low complexity" evidence="8">
    <location>
        <begin position="268"/>
        <end position="278"/>
    </location>
</feature>
<dbReference type="Gene3D" id="3.90.70.10">
    <property type="entry name" value="Cysteine proteinases"/>
    <property type="match status" value="2"/>
</dbReference>
<evidence type="ECO:0000256" key="8">
    <source>
        <dbReference type="SAM" id="MobiDB-lite"/>
    </source>
</evidence>
<dbReference type="KEGG" id="spaa:SPAPADRAFT_51095"/>
<evidence type="ECO:0000259" key="9">
    <source>
        <dbReference type="PROSITE" id="PS50235"/>
    </source>
</evidence>
<gene>
    <name evidence="10" type="ORF">SPAPADRAFT_51095</name>
</gene>
<keyword evidence="5" id="KW-0833">Ubl conjugation pathway</keyword>
<evidence type="ECO:0000256" key="7">
    <source>
        <dbReference type="ARBA" id="ARBA00022807"/>
    </source>
</evidence>
<organism evidence="11">
    <name type="scientific">Spathaspora passalidarum (strain NRRL Y-27907 / 11-Y1)</name>
    <dbReference type="NCBI Taxonomy" id="619300"/>
    <lineage>
        <taxon>Eukaryota</taxon>
        <taxon>Fungi</taxon>
        <taxon>Dikarya</taxon>
        <taxon>Ascomycota</taxon>
        <taxon>Saccharomycotina</taxon>
        <taxon>Pichiomycetes</taxon>
        <taxon>Debaryomycetaceae</taxon>
        <taxon>Spathaspora</taxon>
    </lineage>
</organism>
<dbReference type="InterPro" id="IPR001394">
    <property type="entry name" value="Peptidase_C19_UCH"/>
</dbReference>
<dbReference type="InterPro" id="IPR038765">
    <property type="entry name" value="Papain-like_cys_pep_sf"/>
</dbReference>
<evidence type="ECO:0000256" key="3">
    <source>
        <dbReference type="ARBA" id="ARBA00012759"/>
    </source>
</evidence>
<keyword evidence="7" id="KW-0788">Thiol protease</keyword>
<dbReference type="PANTHER" id="PTHR24006">
    <property type="entry name" value="UBIQUITIN CARBOXYL-TERMINAL HYDROLASE"/>
    <property type="match status" value="1"/>
</dbReference>
<sequence length="826" mass="93930">MLRRFKSNDPSRIFPDSFWLWYMDSYAKVDRETTIKHTPFSPIRYNDKSHSVTTIIKGFKHLSLPVPSVNAIIALLRSPFTRGDVIKTFHLLRVFQLSEQGLFLTNSGVDKFGCTIRYMGAENWDNVMCYMDALLFSMFANLESFEPILFISNSHNPDIDKLRALLRAYVTLLRSGNLITTDITVRLCELLAKLGFKEAMSHKQQDAAALFEFLTECLSMPLLTFKIDIKHGGKYSQTDDEKFSRERILFVSIPEEEEEEEESTKPGSSSVSQNSQISKPLSENSESSKPVSETPESKSESKLDSTPLSMDGPDKKSKDKSDEKSGTKEPESSNSSSSGCDEILLEECLEHYFNNTINVERELERELERRASILSFNSPLPTLGEVTYSIPEDETVISKPTNEHVENIEEAARVRRSDSIKSDHIRTSVRHRSSTLSIWSLAEEPKQVSLPAWMFLRLLPFYTDDNPIKDSVNIANNSRDFANRKPILPICLKRYEFNNSTAIRSSKRIIIPPVINLPNFVVDDIDDDTAGFKLILESAICHRGNSISSGHFISVVRKDSDTMLDVSEEEAYAAKWYLYDDMRKLHRVVEKSFSEVFSTEWPYMLFYRLVAIEKDKNPFAGAMSENPFVPKGAQGGYWDESLSVTASAESVPAHTTAHTNFSIPIPDVPATDPKFVDVRDKYYWYVLDGDKNYYKEELTSEKGSSSIGLSPQFRRNSQWSTNSNISSIKLDKVDEEKEKENLEAFPVINSNNSDETIWQKIKRTGASTKVDSTESLGEIVSEKTGSQVAFTELADNGDTDRKKKRHFHHRDRKKSVSYQKEKCVIV</sequence>
<dbReference type="GeneID" id="18871515"/>
<evidence type="ECO:0000256" key="4">
    <source>
        <dbReference type="ARBA" id="ARBA00022670"/>
    </source>
</evidence>
<evidence type="ECO:0000256" key="1">
    <source>
        <dbReference type="ARBA" id="ARBA00000707"/>
    </source>
</evidence>
<evidence type="ECO:0000313" key="10">
    <source>
        <dbReference type="EMBL" id="EGW32551.1"/>
    </source>
</evidence>
<evidence type="ECO:0000256" key="5">
    <source>
        <dbReference type="ARBA" id="ARBA00022786"/>
    </source>
</evidence>
<dbReference type="PANTHER" id="PTHR24006:SF722">
    <property type="entry name" value="UBIQUITIN CARBOXYL-TERMINAL HYDROLASE 48"/>
    <property type="match status" value="1"/>
</dbReference>
<dbReference type="GO" id="GO:0005829">
    <property type="term" value="C:cytosol"/>
    <property type="evidence" value="ECO:0007669"/>
    <property type="project" value="TreeGrafter"/>
</dbReference>
<dbReference type="GO" id="GO:0016579">
    <property type="term" value="P:protein deubiquitination"/>
    <property type="evidence" value="ECO:0007669"/>
    <property type="project" value="InterPro"/>
</dbReference>
<comment type="similarity">
    <text evidence="2">Belongs to the peptidase C19 family.</text>
</comment>
<evidence type="ECO:0000256" key="2">
    <source>
        <dbReference type="ARBA" id="ARBA00009085"/>
    </source>
</evidence>
<dbReference type="HOGENOM" id="CLU_017969_0_0_1"/>
<dbReference type="PROSITE" id="PS50235">
    <property type="entry name" value="USP_3"/>
    <property type="match status" value="1"/>
</dbReference>
<feature type="compositionally biased region" description="Polar residues" evidence="8">
    <location>
        <begin position="279"/>
        <end position="291"/>
    </location>
</feature>
<dbReference type="AlphaFoldDB" id="G3ANM2"/>
<proteinExistence type="inferred from homology"/>
<dbReference type="GO" id="GO:0005634">
    <property type="term" value="C:nucleus"/>
    <property type="evidence" value="ECO:0007669"/>
    <property type="project" value="UniProtKB-SubCell"/>
</dbReference>
<keyword evidence="4" id="KW-0645">Protease</keyword>